<dbReference type="AlphaFoldDB" id="A0A4R0PDX8"/>
<proteinExistence type="predicted"/>
<sequence>MLQKSVRWIFRAASGWRTSLQMQAAASQIVELYEQPFGGKPRGRFRISMKHLREVTGRKRLYESDINDLSRALNELGFALIDMETFFVVLSHRTFTSYRRVNDAAIGAVSE</sequence>
<comment type="caution">
    <text evidence="1">The sequence shown here is derived from an EMBL/GenBank/DDBJ whole genome shotgun (WGS) entry which is preliminary data.</text>
</comment>
<dbReference type="EMBL" id="SJST01000003">
    <property type="protein sequence ID" value="TCD14638.1"/>
    <property type="molecule type" value="Genomic_DNA"/>
</dbReference>
<keyword evidence="2" id="KW-1185">Reference proteome</keyword>
<evidence type="ECO:0000313" key="1">
    <source>
        <dbReference type="EMBL" id="TCD14638.1"/>
    </source>
</evidence>
<dbReference type="Proteomes" id="UP000291301">
    <property type="component" value="Unassembled WGS sequence"/>
</dbReference>
<accession>A0A4R0PDX8</accession>
<protein>
    <submittedName>
        <fullName evidence="1">Uncharacterized protein</fullName>
    </submittedName>
</protein>
<name>A0A4R0PDX8_9HYPH</name>
<organism evidence="1 2">
    <name type="scientific">Oricola cellulosilytica</name>
    <dbReference type="NCBI Taxonomy" id="1429082"/>
    <lineage>
        <taxon>Bacteria</taxon>
        <taxon>Pseudomonadati</taxon>
        <taxon>Pseudomonadota</taxon>
        <taxon>Alphaproteobacteria</taxon>
        <taxon>Hyphomicrobiales</taxon>
        <taxon>Ahrensiaceae</taxon>
        <taxon>Oricola</taxon>
    </lineage>
</organism>
<gene>
    <name evidence="1" type="ORF">E0D97_10900</name>
</gene>
<evidence type="ECO:0000313" key="2">
    <source>
        <dbReference type="Proteomes" id="UP000291301"/>
    </source>
</evidence>
<dbReference type="OrthoDB" id="8451272at2"/>
<reference evidence="1 2" key="1">
    <citation type="journal article" date="2015" name="Antonie Van Leeuwenhoek">
        <title>Oricola cellulosilytica gen. nov., sp. nov., a cellulose-degrading bacterium of the family Phyllobacteriaceae isolated from surface seashore water, and emended descriptions of Mesorhizobium loti and Phyllobacterium myrsinacearum.</title>
        <authorList>
            <person name="Hameed A."/>
            <person name="Shahina M."/>
            <person name="Lai W.A."/>
            <person name="Lin S.Y."/>
            <person name="Young L.S."/>
            <person name="Liu Y.C."/>
            <person name="Hsu Y.H."/>
            <person name="Young C.C."/>
        </authorList>
    </citation>
    <scope>NUCLEOTIDE SEQUENCE [LARGE SCALE GENOMIC DNA]</scope>
    <source>
        <strain evidence="1 2">KCTC 52183</strain>
    </source>
</reference>